<dbReference type="SUPFAM" id="SSF81301">
    <property type="entry name" value="Nucleotidyltransferase"/>
    <property type="match status" value="1"/>
</dbReference>
<dbReference type="InterPro" id="IPR043519">
    <property type="entry name" value="NT_sf"/>
</dbReference>
<evidence type="ECO:0000313" key="2">
    <source>
        <dbReference type="EMBL" id="ACM04506.1"/>
    </source>
</evidence>
<evidence type="ECO:0000259" key="1">
    <source>
        <dbReference type="Pfam" id="PF01909"/>
    </source>
</evidence>
<feature type="domain" description="Polymerase nucleotidyl transferase" evidence="1">
    <location>
        <begin position="14"/>
        <end position="85"/>
    </location>
</feature>
<name>B9L2T6_THERP</name>
<dbReference type="eggNOG" id="COG1708">
    <property type="taxonomic scope" value="Bacteria"/>
</dbReference>
<sequence>MRFLDRESVFAALREAAREAGRCPGVRAIYLFGSFASGIPTPRSDADLLVVIADGADRAAARACCEEVFQRLPVPVDLFVWSEAEVAASAASGRGLAANVLPRAIRLV</sequence>
<dbReference type="CDD" id="cd05403">
    <property type="entry name" value="NT_KNTase_like"/>
    <property type="match status" value="1"/>
</dbReference>
<dbReference type="InterPro" id="IPR002934">
    <property type="entry name" value="Polymerase_NTP_transf_dom"/>
</dbReference>
<dbReference type="Pfam" id="PF01909">
    <property type="entry name" value="NTP_transf_2"/>
    <property type="match status" value="1"/>
</dbReference>
<organism evidence="2 3">
    <name type="scientific">Thermomicrobium roseum (strain ATCC 27502 / DSM 5159 / P-2)</name>
    <dbReference type="NCBI Taxonomy" id="309801"/>
    <lineage>
        <taxon>Bacteria</taxon>
        <taxon>Pseudomonadati</taxon>
        <taxon>Thermomicrobiota</taxon>
        <taxon>Thermomicrobia</taxon>
        <taxon>Thermomicrobiales</taxon>
        <taxon>Thermomicrobiaceae</taxon>
        <taxon>Thermomicrobium</taxon>
    </lineage>
</organism>
<proteinExistence type="predicted"/>
<dbReference type="KEGG" id="tro:trd_1979"/>
<dbReference type="Gene3D" id="3.30.460.10">
    <property type="entry name" value="Beta Polymerase, domain 2"/>
    <property type="match status" value="1"/>
</dbReference>
<dbReference type="Proteomes" id="UP000000447">
    <property type="component" value="Chromosome"/>
</dbReference>
<evidence type="ECO:0000313" key="3">
    <source>
        <dbReference type="Proteomes" id="UP000000447"/>
    </source>
</evidence>
<dbReference type="GO" id="GO:0016779">
    <property type="term" value="F:nucleotidyltransferase activity"/>
    <property type="evidence" value="ECO:0007669"/>
    <property type="project" value="InterPro"/>
</dbReference>
<keyword evidence="2" id="KW-0808">Transferase</keyword>
<gene>
    <name evidence="2" type="ordered locus">trd_1979</name>
</gene>
<accession>B9L2T6</accession>
<dbReference type="HOGENOM" id="CLU_130257_9_2_0"/>
<reference evidence="2 3" key="1">
    <citation type="journal article" date="2009" name="PLoS ONE">
        <title>Complete genome sequence of the aerobic CO-oxidizing thermophile Thermomicrobium roseum.</title>
        <authorList>
            <person name="Wu D."/>
            <person name="Raymond J."/>
            <person name="Wu M."/>
            <person name="Chatterji S."/>
            <person name="Ren Q."/>
            <person name="Graham J.E."/>
            <person name="Bryant D.A."/>
            <person name="Robb F."/>
            <person name="Colman A."/>
            <person name="Tallon L.J."/>
            <person name="Badger J.H."/>
            <person name="Madupu R."/>
            <person name="Ward N.L."/>
            <person name="Eisen J.A."/>
        </authorList>
    </citation>
    <scope>NUCLEOTIDE SEQUENCE [LARGE SCALE GENOMIC DNA]</scope>
    <source>
        <strain evidence="3">ATCC 27502 / DSM 5159 / P-2</strain>
    </source>
</reference>
<dbReference type="AlphaFoldDB" id="B9L2T6"/>
<protein>
    <submittedName>
        <fullName evidence="2">Putative Nucleotidyltransferase domain</fullName>
    </submittedName>
</protein>
<dbReference type="EMBL" id="CP001275">
    <property type="protein sequence ID" value="ACM04506.1"/>
    <property type="molecule type" value="Genomic_DNA"/>
</dbReference>
<keyword evidence="3" id="KW-1185">Reference proteome</keyword>